<keyword evidence="2" id="KW-1185">Reference proteome</keyword>
<organism evidence="1 2">
    <name type="scientific">Caerostris darwini</name>
    <dbReference type="NCBI Taxonomy" id="1538125"/>
    <lineage>
        <taxon>Eukaryota</taxon>
        <taxon>Metazoa</taxon>
        <taxon>Ecdysozoa</taxon>
        <taxon>Arthropoda</taxon>
        <taxon>Chelicerata</taxon>
        <taxon>Arachnida</taxon>
        <taxon>Araneae</taxon>
        <taxon>Araneomorphae</taxon>
        <taxon>Entelegynae</taxon>
        <taxon>Araneoidea</taxon>
        <taxon>Araneidae</taxon>
        <taxon>Caerostris</taxon>
    </lineage>
</organism>
<accession>A0AAV4WTN5</accession>
<reference evidence="1 2" key="1">
    <citation type="submission" date="2021-06" db="EMBL/GenBank/DDBJ databases">
        <title>Caerostris darwini draft genome.</title>
        <authorList>
            <person name="Kono N."/>
            <person name="Arakawa K."/>
        </authorList>
    </citation>
    <scope>NUCLEOTIDE SEQUENCE [LARGE SCALE GENOMIC DNA]</scope>
</reference>
<name>A0AAV4WTN5_9ARAC</name>
<dbReference type="AlphaFoldDB" id="A0AAV4WTN5"/>
<protein>
    <submittedName>
        <fullName evidence="1">Uncharacterized protein</fullName>
    </submittedName>
</protein>
<gene>
    <name evidence="1" type="ORF">CDAR_455251</name>
</gene>
<proteinExistence type="predicted"/>
<evidence type="ECO:0000313" key="1">
    <source>
        <dbReference type="EMBL" id="GIY86290.1"/>
    </source>
</evidence>
<evidence type="ECO:0000313" key="2">
    <source>
        <dbReference type="Proteomes" id="UP001054837"/>
    </source>
</evidence>
<comment type="caution">
    <text evidence="1">The sequence shown here is derived from an EMBL/GenBank/DDBJ whole genome shotgun (WGS) entry which is preliminary data.</text>
</comment>
<sequence>MEIWNCEFCNVYVTNFEVHYCRNFGNQHYQNSALLPQSSFANWVQDIDSRSAQPMNYDAGWPAMGQINSSAQQSVLPNIHQRISCEETATVEITSPYGNANQNRYNPETSDFLFPNMAHGQENSSKSTTLTVADPHNPMHIAETLFFAWVSSGIWSEKCTEESNSSTS</sequence>
<dbReference type="Proteomes" id="UP001054837">
    <property type="component" value="Unassembled WGS sequence"/>
</dbReference>
<dbReference type="EMBL" id="BPLQ01015170">
    <property type="protein sequence ID" value="GIY86290.1"/>
    <property type="molecule type" value="Genomic_DNA"/>
</dbReference>